<dbReference type="InterPro" id="IPR050855">
    <property type="entry name" value="NDM-1-like"/>
</dbReference>
<organism evidence="2 3">
    <name type="scientific">Cryptosporangium minutisporangium</name>
    <dbReference type="NCBI Taxonomy" id="113569"/>
    <lineage>
        <taxon>Bacteria</taxon>
        <taxon>Bacillati</taxon>
        <taxon>Actinomycetota</taxon>
        <taxon>Actinomycetes</taxon>
        <taxon>Cryptosporangiales</taxon>
        <taxon>Cryptosporangiaceae</taxon>
        <taxon>Cryptosporangium</taxon>
    </lineage>
</organism>
<sequence>MGGSLLPPAYVRGMTVIELLPTLHMVEFPVGHAYLWIGSDGVTVVDSGRAGSAPAIAAAIRSLGHEPSDVRRLLLTHHHEDHVGSAPDIVTWGDVTVYAHRADAPVIRGEQPGLLPRLADWERPLYEQVTSGLPPGGPAPVAVDHELEDGETVDLGGSVATAVAVPGHTLGSVAFYLPESRVLFTGDTIARVPDGRVMLGVFNVDPQQAVASLARQARLDVDLACFGHGAPLTENATATLRSVAAAS</sequence>
<dbReference type="InterPro" id="IPR001279">
    <property type="entry name" value="Metallo-B-lactamas"/>
</dbReference>
<dbReference type="Gene3D" id="3.60.15.10">
    <property type="entry name" value="Ribonuclease Z/Hydroxyacylglutathione hydrolase-like"/>
    <property type="match status" value="1"/>
</dbReference>
<name>A0ABP6SSY3_9ACTN</name>
<keyword evidence="3" id="KW-1185">Reference proteome</keyword>
<reference evidence="3" key="1">
    <citation type="journal article" date="2019" name="Int. J. Syst. Evol. Microbiol.">
        <title>The Global Catalogue of Microorganisms (GCM) 10K type strain sequencing project: providing services to taxonomists for standard genome sequencing and annotation.</title>
        <authorList>
            <consortium name="The Broad Institute Genomics Platform"/>
            <consortium name="The Broad Institute Genome Sequencing Center for Infectious Disease"/>
            <person name="Wu L."/>
            <person name="Ma J."/>
        </authorList>
    </citation>
    <scope>NUCLEOTIDE SEQUENCE [LARGE SCALE GENOMIC DNA]</scope>
    <source>
        <strain evidence="3">JCM 9458</strain>
    </source>
</reference>
<evidence type="ECO:0000259" key="1">
    <source>
        <dbReference type="SMART" id="SM00849"/>
    </source>
</evidence>
<protein>
    <submittedName>
        <fullName evidence="2">MBL fold metallo-hydrolase</fullName>
    </submittedName>
</protein>
<comment type="caution">
    <text evidence="2">The sequence shown here is derived from an EMBL/GenBank/DDBJ whole genome shotgun (WGS) entry which is preliminary data.</text>
</comment>
<dbReference type="EMBL" id="BAAAYN010000006">
    <property type="protein sequence ID" value="GAA3384180.1"/>
    <property type="molecule type" value="Genomic_DNA"/>
</dbReference>
<dbReference type="Pfam" id="PF00753">
    <property type="entry name" value="Lactamase_B"/>
    <property type="match status" value="1"/>
</dbReference>
<dbReference type="InterPro" id="IPR036866">
    <property type="entry name" value="RibonucZ/Hydroxyglut_hydro"/>
</dbReference>
<evidence type="ECO:0000313" key="2">
    <source>
        <dbReference type="EMBL" id="GAA3384180.1"/>
    </source>
</evidence>
<proteinExistence type="predicted"/>
<dbReference type="PANTHER" id="PTHR42951">
    <property type="entry name" value="METALLO-BETA-LACTAMASE DOMAIN-CONTAINING"/>
    <property type="match status" value="1"/>
</dbReference>
<evidence type="ECO:0000313" key="3">
    <source>
        <dbReference type="Proteomes" id="UP001501676"/>
    </source>
</evidence>
<dbReference type="SUPFAM" id="SSF56281">
    <property type="entry name" value="Metallo-hydrolase/oxidoreductase"/>
    <property type="match status" value="1"/>
</dbReference>
<feature type="domain" description="Metallo-beta-lactamase" evidence="1">
    <location>
        <begin position="30"/>
        <end position="228"/>
    </location>
</feature>
<dbReference type="SMART" id="SM00849">
    <property type="entry name" value="Lactamase_B"/>
    <property type="match status" value="1"/>
</dbReference>
<accession>A0ABP6SSY3</accession>
<gene>
    <name evidence="2" type="ORF">GCM10020369_12930</name>
</gene>
<dbReference type="CDD" id="cd07721">
    <property type="entry name" value="yflN-like_MBL-fold"/>
    <property type="match status" value="1"/>
</dbReference>
<dbReference type="Proteomes" id="UP001501676">
    <property type="component" value="Unassembled WGS sequence"/>
</dbReference>